<dbReference type="AlphaFoldDB" id="A0A061QS28"/>
<feature type="non-terminal residue" evidence="1">
    <location>
        <position position="1"/>
    </location>
</feature>
<sequence length="130" mass="14139">TKVELLAIPKNLVTGMTNTKFLSIMKNEANNELKFYKKELQLKKKILETLGSSGGMKLKSSTKSAKLLTKLLSIKESNKSVSSFVEALKSKLGEEDLQGEAYNDTANAASDTSDNDGSLALKIDRIPSVN</sequence>
<dbReference type="EMBL" id="GBEZ01024486">
    <property type="protein sequence ID" value="JAC62508.1"/>
    <property type="molecule type" value="Transcribed_RNA"/>
</dbReference>
<protein>
    <submittedName>
        <fullName evidence="1">Uncharacterized protein</fullName>
    </submittedName>
</protein>
<reference evidence="1" key="1">
    <citation type="submission" date="2014-05" db="EMBL/GenBank/DDBJ databases">
        <title>The transcriptome of the halophilic microalga Tetraselmis sp. GSL018 isolated from the Great Salt Lake, Utah.</title>
        <authorList>
            <person name="Jinkerson R.E."/>
            <person name="D'Adamo S."/>
            <person name="Posewitz M.C."/>
        </authorList>
    </citation>
    <scope>NUCLEOTIDE SEQUENCE</scope>
    <source>
        <strain evidence="1">GSL018</strain>
    </source>
</reference>
<accession>A0A061QS28</accession>
<organism evidence="1">
    <name type="scientific">Tetraselmis sp. GSL018</name>
    <dbReference type="NCBI Taxonomy" id="582737"/>
    <lineage>
        <taxon>Eukaryota</taxon>
        <taxon>Viridiplantae</taxon>
        <taxon>Chlorophyta</taxon>
        <taxon>core chlorophytes</taxon>
        <taxon>Chlorodendrophyceae</taxon>
        <taxon>Chlorodendrales</taxon>
        <taxon>Chlorodendraceae</taxon>
        <taxon>Tetraselmis</taxon>
    </lineage>
</organism>
<proteinExistence type="predicted"/>
<gene>
    <name evidence="1" type="ORF">TSPGSL018_23189</name>
</gene>
<name>A0A061QS28_9CHLO</name>
<evidence type="ECO:0000313" key="1">
    <source>
        <dbReference type="EMBL" id="JAC62508.1"/>
    </source>
</evidence>
<feature type="non-terminal residue" evidence="1">
    <location>
        <position position="130"/>
    </location>
</feature>